<dbReference type="SUPFAM" id="SSF56349">
    <property type="entry name" value="DNA breaking-rejoining enzymes"/>
    <property type="match status" value="1"/>
</dbReference>
<proteinExistence type="predicted"/>
<evidence type="ECO:0008006" key="3">
    <source>
        <dbReference type="Google" id="ProtNLM"/>
    </source>
</evidence>
<reference evidence="1 2" key="1">
    <citation type="submission" date="2018-06" db="EMBL/GenBank/DDBJ databases">
        <title>Whole genome sequencing of four bacterial strains from South Shetland trench revealing bio-synthetic gene clusters.</title>
        <authorList>
            <person name="Abdel-Mageed W.M."/>
            <person name="Lehri B."/>
            <person name="Jarmusch S.A."/>
            <person name="Miranda K."/>
            <person name="Goodfellow M."/>
            <person name="Jaspars M."/>
            <person name="Karlyshev A.V."/>
        </authorList>
    </citation>
    <scope>NUCLEOTIDE SEQUENCE [LARGE SCALE GENOMIC DNA]</scope>
    <source>
        <strain evidence="1 2">SST1</strain>
    </source>
</reference>
<dbReference type="Proteomes" id="UP000252187">
    <property type="component" value="Unassembled WGS sequence"/>
</dbReference>
<sequence>MKHAWAQLNRVLKYAMRHDAIPSNPADRVEFDWSGVGDRAAFEHHPLTAAQVASVAAVVGERYPVYELMTLFLAYTGLR</sequence>
<dbReference type="InterPro" id="IPR011010">
    <property type="entry name" value="DNA_brk_join_enz"/>
</dbReference>
<dbReference type="AlphaFoldDB" id="A0A365PDA5"/>
<dbReference type="GO" id="GO:0003677">
    <property type="term" value="F:DNA binding"/>
    <property type="evidence" value="ECO:0007669"/>
    <property type="project" value="InterPro"/>
</dbReference>
<dbReference type="EMBL" id="QNTT01000003">
    <property type="protein sequence ID" value="RBA40065.1"/>
    <property type="molecule type" value="Genomic_DNA"/>
</dbReference>
<evidence type="ECO:0000313" key="1">
    <source>
        <dbReference type="EMBL" id="RBA40065.1"/>
    </source>
</evidence>
<evidence type="ECO:0000313" key="2">
    <source>
        <dbReference type="Proteomes" id="UP000252187"/>
    </source>
</evidence>
<name>A0A365PDA5_9ACTN</name>
<organism evidence="1 2">
    <name type="scientific">Dietzia maris</name>
    <dbReference type="NCBI Taxonomy" id="37915"/>
    <lineage>
        <taxon>Bacteria</taxon>
        <taxon>Bacillati</taxon>
        <taxon>Actinomycetota</taxon>
        <taxon>Actinomycetes</taxon>
        <taxon>Mycobacteriales</taxon>
        <taxon>Dietziaceae</taxon>
        <taxon>Dietzia</taxon>
    </lineage>
</organism>
<gene>
    <name evidence="1" type="ORF">DQ226_01930</name>
</gene>
<accession>A0A365PDA5</accession>
<protein>
    <recommendedName>
        <fullName evidence="3">Integrase</fullName>
    </recommendedName>
</protein>
<comment type="caution">
    <text evidence="1">The sequence shown here is derived from an EMBL/GenBank/DDBJ whole genome shotgun (WGS) entry which is preliminary data.</text>
</comment>